<name>A0A7J9G3W0_9ROSI</name>
<dbReference type="OrthoDB" id="4062651at2759"/>
<keyword evidence="2" id="KW-1185">Reference proteome</keyword>
<sequence length="40" mass="4384">MSIVVSMLNSEISDLNTSKQSTFTQDRGSLNDVTFTMLDG</sequence>
<gene>
    <name evidence="1" type="ORF">Gohar_016367</name>
</gene>
<dbReference type="AlphaFoldDB" id="A0A7J9G3W0"/>
<comment type="caution">
    <text evidence="1">The sequence shown here is derived from an EMBL/GenBank/DDBJ whole genome shotgun (WGS) entry which is preliminary data.</text>
</comment>
<organism evidence="1 2">
    <name type="scientific">Gossypium harknessii</name>
    <dbReference type="NCBI Taxonomy" id="34285"/>
    <lineage>
        <taxon>Eukaryota</taxon>
        <taxon>Viridiplantae</taxon>
        <taxon>Streptophyta</taxon>
        <taxon>Embryophyta</taxon>
        <taxon>Tracheophyta</taxon>
        <taxon>Spermatophyta</taxon>
        <taxon>Magnoliopsida</taxon>
        <taxon>eudicotyledons</taxon>
        <taxon>Gunneridae</taxon>
        <taxon>Pentapetalae</taxon>
        <taxon>rosids</taxon>
        <taxon>malvids</taxon>
        <taxon>Malvales</taxon>
        <taxon>Malvaceae</taxon>
        <taxon>Malvoideae</taxon>
        <taxon>Gossypium</taxon>
    </lineage>
</organism>
<evidence type="ECO:0000313" key="1">
    <source>
        <dbReference type="EMBL" id="MBA0791814.1"/>
    </source>
</evidence>
<proteinExistence type="predicted"/>
<dbReference type="EMBL" id="JABFAD010000002">
    <property type="protein sequence ID" value="MBA0791814.1"/>
    <property type="molecule type" value="Genomic_DNA"/>
</dbReference>
<accession>A0A7J9G3W0</accession>
<reference evidence="1 2" key="1">
    <citation type="journal article" date="2019" name="Genome Biol. Evol.">
        <title>Insights into the evolution of the New World diploid cottons (Gossypium, subgenus Houzingenia) based on genome sequencing.</title>
        <authorList>
            <person name="Grover C.E."/>
            <person name="Arick M.A. 2nd"/>
            <person name="Thrash A."/>
            <person name="Conover J.L."/>
            <person name="Sanders W.S."/>
            <person name="Peterson D.G."/>
            <person name="Frelichowski J.E."/>
            <person name="Scheffler J.A."/>
            <person name="Scheffler B.E."/>
            <person name="Wendel J.F."/>
        </authorList>
    </citation>
    <scope>NUCLEOTIDE SEQUENCE [LARGE SCALE GENOMIC DNA]</scope>
    <source>
        <strain evidence="1">0</strain>
        <tissue evidence="1">Leaf</tissue>
    </source>
</reference>
<protein>
    <submittedName>
        <fullName evidence="1">Uncharacterized protein</fullName>
    </submittedName>
</protein>
<evidence type="ECO:0000313" key="2">
    <source>
        <dbReference type="Proteomes" id="UP000593560"/>
    </source>
</evidence>
<dbReference type="Proteomes" id="UP000593560">
    <property type="component" value="Unassembled WGS sequence"/>
</dbReference>